<dbReference type="Gene3D" id="1.10.10.10">
    <property type="entry name" value="Winged helix-like DNA-binding domain superfamily/Winged helix DNA-binding domain"/>
    <property type="match status" value="1"/>
</dbReference>
<gene>
    <name evidence="5" type="ORF">F7R15_21325</name>
    <name evidence="6" type="ORF">SAMN04490202_3475</name>
</gene>
<dbReference type="SUPFAM" id="SSF48008">
    <property type="entry name" value="GntR ligand-binding domain-like"/>
    <property type="match status" value="1"/>
</dbReference>
<evidence type="ECO:0000256" key="2">
    <source>
        <dbReference type="ARBA" id="ARBA00023125"/>
    </source>
</evidence>
<reference evidence="6 7" key="1">
    <citation type="submission" date="2016-10" db="EMBL/GenBank/DDBJ databases">
        <authorList>
            <person name="de Groot N.N."/>
        </authorList>
    </citation>
    <scope>NUCLEOTIDE SEQUENCE [LARGE SCALE GENOMIC DNA]</scope>
    <source>
        <strain evidence="6 7">BS3776</strain>
    </source>
</reference>
<dbReference type="RefSeq" id="WP_083659344.1">
    <property type="nucleotide sequence ID" value="NZ_LT629709.1"/>
</dbReference>
<accession>A0A1H0R7Z0</accession>
<dbReference type="AlphaFoldDB" id="A0A1H0R7Z0"/>
<dbReference type="InterPro" id="IPR011711">
    <property type="entry name" value="GntR_C"/>
</dbReference>
<dbReference type="SUPFAM" id="SSF46785">
    <property type="entry name" value="Winged helix' DNA-binding domain"/>
    <property type="match status" value="1"/>
</dbReference>
<evidence type="ECO:0000313" key="6">
    <source>
        <dbReference type="EMBL" id="SDP25535.1"/>
    </source>
</evidence>
<name>A0A1H0R7Z0_PSERE</name>
<keyword evidence="3" id="KW-0804">Transcription</keyword>
<dbReference type="PANTHER" id="PTHR43537:SF53">
    <property type="entry name" value="HTH-TYPE TRANSCRIPTIONAL REPRESSOR NANR"/>
    <property type="match status" value="1"/>
</dbReference>
<dbReference type="EMBL" id="LT629709">
    <property type="protein sequence ID" value="SDP25535.1"/>
    <property type="molecule type" value="Genomic_DNA"/>
</dbReference>
<evidence type="ECO:0000313" key="5">
    <source>
        <dbReference type="EMBL" id="KAB0483399.1"/>
    </source>
</evidence>
<dbReference type="InterPro" id="IPR036390">
    <property type="entry name" value="WH_DNA-bd_sf"/>
</dbReference>
<dbReference type="Pfam" id="PF07729">
    <property type="entry name" value="FCD"/>
    <property type="match status" value="1"/>
</dbReference>
<dbReference type="InterPro" id="IPR036388">
    <property type="entry name" value="WH-like_DNA-bd_sf"/>
</dbReference>
<evidence type="ECO:0000256" key="1">
    <source>
        <dbReference type="ARBA" id="ARBA00023015"/>
    </source>
</evidence>
<dbReference type="InterPro" id="IPR008920">
    <property type="entry name" value="TF_FadR/GntR_C"/>
</dbReference>
<reference evidence="5 8" key="2">
    <citation type="submission" date="2019-09" db="EMBL/GenBank/DDBJ databases">
        <title>Draft genome sequences of 48 bacterial type strains from the CCUG.</title>
        <authorList>
            <person name="Tunovic T."/>
            <person name="Pineiro-Iglesias B."/>
            <person name="Unosson C."/>
            <person name="Inganas E."/>
            <person name="Ohlen M."/>
            <person name="Cardew S."/>
            <person name="Jensie-Markopoulos S."/>
            <person name="Salva-Serra F."/>
            <person name="Jaen-Luchoro D."/>
            <person name="Karlsson R."/>
            <person name="Svensson-Stadler L."/>
            <person name="Chun J."/>
            <person name="Moore E."/>
        </authorList>
    </citation>
    <scope>NUCLEOTIDE SEQUENCE [LARGE SCALE GENOMIC DNA]</scope>
    <source>
        <strain evidence="5 8">CCUG 53116</strain>
    </source>
</reference>
<dbReference type="Proteomes" id="UP000460142">
    <property type="component" value="Unassembled WGS sequence"/>
</dbReference>
<dbReference type="Proteomes" id="UP000198549">
    <property type="component" value="Chromosome I"/>
</dbReference>
<protein>
    <submittedName>
        <fullName evidence="6">DNA-binding transcriptional regulator, GntR family</fullName>
    </submittedName>
    <submittedName>
        <fullName evidence="5">GntR family transcriptional regulator</fullName>
    </submittedName>
</protein>
<evidence type="ECO:0000313" key="8">
    <source>
        <dbReference type="Proteomes" id="UP000460142"/>
    </source>
</evidence>
<dbReference type="GO" id="GO:0003677">
    <property type="term" value="F:DNA binding"/>
    <property type="evidence" value="ECO:0007669"/>
    <property type="project" value="UniProtKB-KW"/>
</dbReference>
<keyword evidence="2 6" id="KW-0238">DNA-binding</keyword>
<feature type="domain" description="GntR C-terminal" evidence="4">
    <location>
        <begin position="90"/>
        <end position="210"/>
    </location>
</feature>
<sequence>MNSFASLQTLATLPVRPSVDDLYSQVFDAILEQRLHSASRFTEESLAQMFSARRSDVRAVLTRLSHQQVIILRVNHRPRVAELDTEQTRQALHARRLAEIMLVRLACQRPVAQDLKRLRALIESERQCTEQGQALRLCGAFHLQLAEMAGNAPLSQFLDNLVPRISLALAQFDQHSKDYCVWQVHQEILGALEQGDAAKAETLLNQHLDYLEEVLLSPVSARGQNCAAGKSAIASRLAATRGCISNVEASLHAIST</sequence>
<dbReference type="PANTHER" id="PTHR43537">
    <property type="entry name" value="TRANSCRIPTIONAL REGULATOR, GNTR FAMILY"/>
    <property type="match status" value="1"/>
</dbReference>
<dbReference type="EMBL" id="VZPS01000016">
    <property type="protein sequence ID" value="KAB0483399.1"/>
    <property type="molecule type" value="Genomic_DNA"/>
</dbReference>
<evidence type="ECO:0000313" key="7">
    <source>
        <dbReference type="Proteomes" id="UP000198549"/>
    </source>
</evidence>
<proteinExistence type="predicted"/>
<dbReference type="OrthoDB" id="5243844at2"/>
<evidence type="ECO:0000256" key="3">
    <source>
        <dbReference type="ARBA" id="ARBA00023163"/>
    </source>
</evidence>
<keyword evidence="1" id="KW-0805">Transcription regulation</keyword>
<dbReference type="SMART" id="SM00895">
    <property type="entry name" value="FCD"/>
    <property type="match status" value="1"/>
</dbReference>
<evidence type="ECO:0000259" key="4">
    <source>
        <dbReference type="SMART" id="SM00895"/>
    </source>
</evidence>
<dbReference type="Gene3D" id="1.20.120.530">
    <property type="entry name" value="GntR ligand-binding domain-like"/>
    <property type="match status" value="1"/>
</dbReference>
<organism evidence="6 7">
    <name type="scientific">Pseudomonas reinekei</name>
    <dbReference type="NCBI Taxonomy" id="395598"/>
    <lineage>
        <taxon>Bacteria</taxon>
        <taxon>Pseudomonadati</taxon>
        <taxon>Pseudomonadota</taxon>
        <taxon>Gammaproteobacteria</taxon>
        <taxon>Pseudomonadales</taxon>
        <taxon>Pseudomonadaceae</taxon>
        <taxon>Pseudomonas</taxon>
    </lineage>
</organism>